<dbReference type="SUPFAM" id="SSF53756">
    <property type="entry name" value="UDP-Glycosyltransferase/glycogen phosphorylase"/>
    <property type="match status" value="1"/>
</dbReference>
<reference evidence="3" key="2">
    <citation type="submission" date="2021-04" db="EMBL/GenBank/DDBJ databases">
        <authorList>
            <person name="Gilroy R."/>
        </authorList>
    </citation>
    <scope>NUCLEOTIDE SEQUENCE</scope>
    <source>
        <strain evidence="3">ChiHjej8B7-25341</strain>
    </source>
</reference>
<name>A0A9D2QX77_9FIRM</name>
<dbReference type="PANTHER" id="PTHR12526">
    <property type="entry name" value="GLYCOSYLTRANSFERASE"/>
    <property type="match status" value="1"/>
</dbReference>
<dbReference type="EMBL" id="DWUW01000003">
    <property type="protein sequence ID" value="HJD30309.1"/>
    <property type="molecule type" value="Genomic_DNA"/>
</dbReference>
<dbReference type="Pfam" id="PF13439">
    <property type="entry name" value="Glyco_transf_4"/>
    <property type="match status" value="1"/>
</dbReference>
<accession>A0A9D2QX77</accession>
<dbReference type="EC" id="2.4.-.-" evidence="3"/>
<proteinExistence type="predicted"/>
<comment type="caution">
    <text evidence="3">The sequence shown here is derived from an EMBL/GenBank/DDBJ whole genome shotgun (WGS) entry which is preliminary data.</text>
</comment>
<dbReference type="InterPro" id="IPR028098">
    <property type="entry name" value="Glyco_trans_4-like_N"/>
</dbReference>
<dbReference type="Proteomes" id="UP000823851">
    <property type="component" value="Unassembled WGS sequence"/>
</dbReference>
<dbReference type="Gene3D" id="3.40.50.2000">
    <property type="entry name" value="Glycogen Phosphorylase B"/>
    <property type="match status" value="2"/>
</dbReference>
<feature type="domain" description="Glycosyl transferase family 1" evidence="1">
    <location>
        <begin position="179"/>
        <end position="342"/>
    </location>
</feature>
<sequence length="374" mass="41817">MRRIAFHLNCLEQGGAERVVTNLAHQFLANGYEVLIATEWVGENEFQIDPGIRRVVVGPTEEDRKKGRLYQILKRVTRLRGFVKREKPDVLIAFGRKANYRSLMSTLGLKTPVIVSVRTDPTGHYDRLADKIQIPLLFPHAAGFVFQTQGQKEFFPKGAQRKSRIILNPLNDKYIGVPRPQKRTKTVVQSGRLVDFKNQLMLIRAFVKVHEKHPDYDLKIYGGDSHDGTKELLEALIAEKNAGSFVKLMGASDELEKVLNDAAAYAFSSDWEGLPNALLEAMALGLPIVATDCPCGGPRTVIQDGYNGLLVPIMDEDAMAEGICRLIENPREAERMGENARKIGAAANGQAVFEQWRDYIRTLTGDTEQKGTEK</sequence>
<organism evidence="3 4">
    <name type="scientific">Candidatus Eisenbergiella stercorigallinarum</name>
    <dbReference type="NCBI Taxonomy" id="2838557"/>
    <lineage>
        <taxon>Bacteria</taxon>
        <taxon>Bacillati</taxon>
        <taxon>Bacillota</taxon>
        <taxon>Clostridia</taxon>
        <taxon>Lachnospirales</taxon>
        <taxon>Lachnospiraceae</taxon>
        <taxon>Eisenbergiella</taxon>
    </lineage>
</organism>
<dbReference type="InterPro" id="IPR001296">
    <property type="entry name" value="Glyco_trans_1"/>
</dbReference>
<dbReference type="AlphaFoldDB" id="A0A9D2QX77"/>
<evidence type="ECO:0000259" key="2">
    <source>
        <dbReference type="Pfam" id="PF13439"/>
    </source>
</evidence>
<keyword evidence="3" id="KW-0328">Glycosyltransferase</keyword>
<gene>
    <name evidence="3" type="ORF">H9912_00035</name>
</gene>
<dbReference type="GO" id="GO:0016757">
    <property type="term" value="F:glycosyltransferase activity"/>
    <property type="evidence" value="ECO:0007669"/>
    <property type="project" value="UniProtKB-KW"/>
</dbReference>
<keyword evidence="3" id="KW-0808">Transferase</keyword>
<dbReference type="PANTHER" id="PTHR12526:SF630">
    <property type="entry name" value="GLYCOSYLTRANSFERASE"/>
    <property type="match status" value="1"/>
</dbReference>
<evidence type="ECO:0000313" key="4">
    <source>
        <dbReference type="Proteomes" id="UP000823851"/>
    </source>
</evidence>
<dbReference type="Pfam" id="PF00534">
    <property type="entry name" value="Glycos_transf_1"/>
    <property type="match status" value="1"/>
</dbReference>
<evidence type="ECO:0000313" key="3">
    <source>
        <dbReference type="EMBL" id="HJD30309.1"/>
    </source>
</evidence>
<reference evidence="3" key="1">
    <citation type="journal article" date="2021" name="PeerJ">
        <title>Extensive microbial diversity within the chicken gut microbiome revealed by metagenomics and culture.</title>
        <authorList>
            <person name="Gilroy R."/>
            <person name="Ravi A."/>
            <person name="Getino M."/>
            <person name="Pursley I."/>
            <person name="Horton D.L."/>
            <person name="Alikhan N.F."/>
            <person name="Baker D."/>
            <person name="Gharbi K."/>
            <person name="Hall N."/>
            <person name="Watson M."/>
            <person name="Adriaenssens E.M."/>
            <person name="Foster-Nyarko E."/>
            <person name="Jarju S."/>
            <person name="Secka A."/>
            <person name="Antonio M."/>
            <person name="Oren A."/>
            <person name="Chaudhuri R.R."/>
            <person name="La Ragione R."/>
            <person name="Hildebrand F."/>
            <person name="Pallen M.J."/>
        </authorList>
    </citation>
    <scope>NUCLEOTIDE SEQUENCE</scope>
    <source>
        <strain evidence="3">ChiHjej8B7-25341</strain>
    </source>
</reference>
<protein>
    <submittedName>
        <fullName evidence="3">Glycosyltransferase</fullName>
        <ecNumber evidence="3">2.4.-.-</ecNumber>
    </submittedName>
</protein>
<feature type="domain" description="Glycosyltransferase subfamily 4-like N-terminal" evidence="2">
    <location>
        <begin position="14"/>
        <end position="170"/>
    </location>
</feature>
<evidence type="ECO:0000259" key="1">
    <source>
        <dbReference type="Pfam" id="PF00534"/>
    </source>
</evidence>